<evidence type="ECO:0000313" key="2">
    <source>
        <dbReference type="Proteomes" id="UP000647424"/>
    </source>
</evidence>
<dbReference type="AlphaFoldDB" id="A0A927FHG5"/>
<dbReference type="RefSeq" id="WP_191819521.1">
    <property type="nucleotide sequence ID" value="NZ_JACYFT010000002.1"/>
</dbReference>
<keyword evidence="2" id="KW-1185">Reference proteome</keyword>
<comment type="caution">
    <text evidence="1">The sequence shown here is derived from an EMBL/GenBank/DDBJ whole genome shotgun (WGS) entry which is preliminary data.</text>
</comment>
<reference evidence="1 2" key="1">
    <citation type="submission" date="2020-09" db="EMBL/GenBank/DDBJ databases">
        <title>Genome seq and assembly of Limnohabitants sp.</title>
        <authorList>
            <person name="Chhetri G."/>
        </authorList>
    </citation>
    <scope>NUCLEOTIDE SEQUENCE [LARGE SCALE GENOMIC DNA]</scope>
    <source>
        <strain evidence="1 2">JUR4</strain>
    </source>
</reference>
<dbReference type="EMBL" id="JACYFT010000002">
    <property type="protein sequence ID" value="MBD8051061.1"/>
    <property type="molecule type" value="Genomic_DNA"/>
</dbReference>
<gene>
    <name evidence="1" type="ORF">IC609_10925</name>
</gene>
<organism evidence="1 2">
    <name type="scientific">Limnohabitans radicicola</name>
    <dbReference type="NCBI Taxonomy" id="2771427"/>
    <lineage>
        <taxon>Bacteria</taxon>
        <taxon>Pseudomonadati</taxon>
        <taxon>Pseudomonadota</taxon>
        <taxon>Betaproteobacteria</taxon>
        <taxon>Burkholderiales</taxon>
        <taxon>Comamonadaceae</taxon>
        <taxon>Limnohabitans</taxon>
    </lineage>
</organism>
<protein>
    <submittedName>
        <fullName evidence="1">Uncharacterized protein</fullName>
    </submittedName>
</protein>
<evidence type="ECO:0000313" key="1">
    <source>
        <dbReference type="EMBL" id="MBD8051061.1"/>
    </source>
</evidence>
<sequence length="128" mass="14524">MQKLYSLAPRQLPALSTMVADLTNRHPEAIGNHLGVSADTVRRWLKAEQAPRASMLALFWETRWGLSALDAQAVNLVRSHIGLNNALRAENQNLHRRIQRLESIGQFGCANEPFRDSVHREPSLRHVR</sequence>
<accession>A0A927FHG5</accession>
<name>A0A927FHG5_9BURK</name>
<dbReference type="Proteomes" id="UP000647424">
    <property type="component" value="Unassembled WGS sequence"/>
</dbReference>
<proteinExistence type="predicted"/>